<dbReference type="EC" id="2.7.6.3" evidence="3"/>
<comment type="caution">
    <text evidence="10">The sequence shown here is derived from an EMBL/GenBank/DDBJ whole genome shotgun (WGS) entry which is preliminary data.</text>
</comment>
<evidence type="ECO:0000256" key="5">
    <source>
        <dbReference type="ARBA" id="ARBA00022741"/>
    </source>
</evidence>
<dbReference type="NCBIfam" id="TIGR01498">
    <property type="entry name" value="folK"/>
    <property type="match status" value="1"/>
</dbReference>
<proteinExistence type="predicted"/>
<keyword evidence="4 10" id="KW-0808">Transferase</keyword>
<dbReference type="CDD" id="cd00483">
    <property type="entry name" value="HPPK"/>
    <property type="match status" value="1"/>
</dbReference>
<evidence type="ECO:0000259" key="9">
    <source>
        <dbReference type="PROSITE" id="PS00794"/>
    </source>
</evidence>
<evidence type="ECO:0000256" key="7">
    <source>
        <dbReference type="ARBA" id="ARBA00022840"/>
    </source>
</evidence>
<evidence type="ECO:0000313" key="10">
    <source>
        <dbReference type="EMBL" id="MDS1271919.1"/>
    </source>
</evidence>
<evidence type="ECO:0000256" key="8">
    <source>
        <dbReference type="ARBA" id="ARBA00022909"/>
    </source>
</evidence>
<dbReference type="Gene3D" id="3.30.70.560">
    <property type="entry name" value="7,8-Dihydro-6-hydroxymethylpterin-pyrophosphokinase HPPK"/>
    <property type="match status" value="1"/>
</dbReference>
<dbReference type="PANTHER" id="PTHR43071:SF1">
    <property type="entry name" value="2-AMINO-4-HYDROXY-6-HYDROXYMETHYLDIHYDROPTERIDINE PYROPHOSPHOKINASE"/>
    <property type="match status" value="1"/>
</dbReference>
<feature type="domain" description="7,8-dihydro-6-hydroxymethylpterin-pyrophosphokinase" evidence="9">
    <location>
        <begin position="97"/>
        <end position="108"/>
    </location>
</feature>
<dbReference type="Pfam" id="PF01288">
    <property type="entry name" value="HPPK"/>
    <property type="match status" value="1"/>
</dbReference>
<comment type="catalytic activity">
    <reaction evidence="1">
        <text>6-hydroxymethyl-7,8-dihydropterin + ATP = (7,8-dihydropterin-6-yl)methyl diphosphate + AMP + H(+)</text>
        <dbReference type="Rhea" id="RHEA:11412"/>
        <dbReference type="ChEBI" id="CHEBI:15378"/>
        <dbReference type="ChEBI" id="CHEBI:30616"/>
        <dbReference type="ChEBI" id="CHEBI:44841"/>
        <dbReference type="ChEBI" id="CHEBI:72950"/>
        <dbReference type="ChEBI" id="CHEBI:456215"/>
        <dbReference type="EC" id="2.7.6.3"/>
    </reaction>
</comment>
<sequence length="176" mass="19188">MQQTQDMSQARTVVLALGSNLGERLDNLQGALDGLFEAPGMELTGVSPVYETVPVGGPPQPNFLNAVVLARTMLEGAAVLERARGIEEALHRLRDVRWGPRPIDVDIITLGQEYSAAPELTLPHPRAHERAFVLRPWADVDPDAELLGHGRVGDLLDAVADQEVLRRDDLPLRLPG</sequence>
<keyword evidence="5" id="KW-0547">Nucleotide-binding</keyword>
<dbReference type="RefSeq" id="WP_310913475.1">
    <property type="nucleotide sequence ID" value="NZ_JAVLVT010000008.1"/>
</dbReference>
<protein>
    <recommendedName>
        <fullName evidence="3">2-amino-4-hydroxy-6-hydroxymethyldihydropteridine diphosphokinase</fullName>
        <ecNumber evidence="3">2.7.6.3</ecNumber>
    </recommendedName>
</protein>
<keyword evidence="11" id="KW-1185">Reference proteome</keyword>
<comment type="pathway">
    <text evidence="2">Cofactor biosynthesis; tetrahydrofolate biosynthesis; 2-amino-4-hydroxy-6-hydroxymethyl-7,8-dihydropteridine diphosphate from 7,8-dihydroneopterin triphosphate: step 4/4.</text>
</comment>
<evidence type="ECO:0000256" key="2">
    <source>
        <dbReference type="ARBA" id="ARBA00005051"/>
    </source>
</evidence>
<organism evidence="10 11">
    <name type="scientific">Lipingzhangella rawalii</name>
    <dbReference type="NCBI Taxonomy" id="2055835"/>
    <lineage>
        <taxon>Bacteria</taxon>
        <taxon>Bacillati</taxon>
        <taxon>Actinomycetota</taxon>
        <taxon>Actinomycetes</taxon>
        <taxon>Streptosporangiales</taxon>
        <taxon>Nocardiopsidaceae</taxon>
        <taxon>Lipingzhangella</taxon>
    </lineage>
</organism>
<accession>A0ABU2H9C6</accession>
<dbReference type="EMBL" id="JAVLVT010000008">
    <property type="protein sequence ID" value="MDS1271919.1"/>
    <property type="molecule type" value="Genomic_DNA"/>
</dbReference>
<keyword evidence="8" id="KW-0289">Folate biosynthesis</keyword>
<dbReference type="Proteomes" id="UP001250214">
    <property type="component" value="Unassembled WGS sequence"/>
</dbReference>
<dbReference type="PROSITE" id="PS00794">
    <property type="entry name" value="HPPK"/>
    <property type="match status" value="1"/>
</dbReference>
<evidence type="ECO:0000256" key="6">
    <source>
        <dbReference type="ARBA" id="ARBA00022777"/>
    </source>
</evidence>
<dbReference type="InterPro" id="IPR035907">
    <property type="entry name" value="Hppk_sf"/>
</dbReference>
<evidence type="ECO:0000256" key="1">
    <source>
        <dbReference type="ARBA" id="ARBA00000198"/>
    </source>
</evidence>
<keyword evidence="7" id="KW-0067">ATP-binding</keyword>
<dbReference type="InterPro" id="IPR000550">
    <property type="entry name" value="Hppk"/>
</dbReference>
<evidence type="ECO:0000256" key="4">
    <source>
        <dbReference type="ARBA" id="ARBA00022679"/>
    </source>
</evidence>
<dbReference type="GO" id="GO:0003848">
    <property type="term" value="F:2-amino-4-hydroxy-6-hydroxymethyldihydropteridine diphosphokinase activity"/>
    <property type="evidence" value="ECO:0007669"/>
    <property type="project" value="UniProtKB-EC"/>
</dbReference>
<reference evidence="11" key="1">
    <citation type="submission" date="2023-07" db="EMBL/GenBank/DDBJ databases">
        <title>Novel species in the genus Lipingzhangella isolated from Sambhar Salt Lake.</title>
        <authorList>
            <person name="Jiya N."/>
            <person name="Kajale S."/>
            <person name="Sharma A."/>
        </authorList>
    </citation>
    <scope>NUCLEOTIDE SEQUENCE [LARGE SCALE GENOMIC DNA]</scope>
    <source>
        <strain evidence="11">LS1_29</strain>
    </source>
</reference>
<keyword evidence="6" id="KW-0418">Kinase</keyword>
<name>A0ABU2H9C6_9ACTN</name>
<evidence type="ECO:0000313" key="11">
    <source>
        <dbReference type="Proteomes" id="UP001250214"/>
    </source>
</evidence>
<gene>
    <name evidence="10" type="primary">folK</name>
    <name evidence="10" type="ORF">RIF23_16625</name>
</gene>
<dbReference type="PANTHER" id="PTHR43071">
    <property type="entry name" value="2-AMINO-4-HYDROXY-6-HYDROXYMETHYLDIHYDROPTERIDINE PYROPHOSPHOKINASE"/>
    <property type="match status" value="1"/>
</dbReference>
<evidence type="ECO:0000256" key="3">
    <source>
        <dbReference type="ARBA" id="ARBA00013253"/>
    </source>
</evidence>
<dbReference type="SUPFAM" id="SSF55083">
    <property type="entry name" value="6-hydroxymethyl-7,8-dihydropterin pyrophosphokinase, HPPK"/>
    <property type="match status" value="1"/>
</dbReference>